<dbReference type="Proteomes" id="UP001199206">
    <property type="component" value="Unassembled WGS sequence"/>
</dbReference>
<gene>
    <name evidence="1" type="ORF">LL965_17475</name>
</gene>
<keyword evidence="2" id="KW-1185">Reference proteome</keyword>
<dbReference type="EMBL" id="JAJGQJ010000052">
    <property type="protein sequence ID" value="MCC4621775.1"/>
    <property type="molecule type" value="Genomic_DNA"/>
</dbReference>
<protein>
    <submittedName>
        <fullName evidence="1">Uncharacterized protein</fullName>
    </submittedName>
</protein>
<name>A0ABS8HIJ0_9XANT</name>
<reference evidence="1 2" key="1">
    <citation type="submission" date="2021-10" db="EMBL/GenBank/DDBJ databases">
        <title>Genome sequencing of Xanthomonas strains from NCPPB.</title>
        <authorList>
            <person name="Hussein R."/>
            <person name="Harrison J."/>
            <person name="Studholme D.J."/>
            <person name="Vicente J."/>
            <person name="Grant M."/>
        </authorList>
    </citation>
    <scope>NUCLEOTIDE SEQUENCE [LARGE SCALE GENOMIC DNA]</scope>
    <source>
        <strain evidence="1 2">NCPPB 101</strain>
    </source>
</reference>
<comment type="caution">
    <text evidence="1">The sequence shown here is derived from an EMBL/GenBank/DDBJ whole genome shotgun (WGS) entry which is preliminary data.</text>
</comment>
<proteinExistence type="predicted"/>
<sequence length="88" mass="9837">MSRNSNPYTARALVLAEAAKPSAPDMRRWPEYQDSVAAAARLFRDFGDAPLVEVIHRSQVGACIPFTVLPKQYYGKRVRIVIDEGSDE</sequence>
<evidence type="ECO:0000313" key="1">
    <source>
        <dbReference type="EMBL" id="MCC4621775.1"/>
    </source>
</evidence>
<accession>A0ABS8HIJ0</accession>
<evidence type="ECO:0000313" key="2">
    <source>
        <dbReference type="Proteomes" id="UP001199206"/>
    </source>
</evidence>
<organism evidence="1 2">
    <name type="scientific">Xanthomonas cassavae CFBP 4642</name>
    <dbReference type="NCBI Taxonomy" id="1219375"/>
    <lineage>
        <taxon>Bacteria</taxon>
        <taxon>Pseudomonadati</taxon>
        <taxon>Pseudomonadota</taxon>
        <taxon>Gammaproteobacteria</taxon>
        <taxon>Lysobacterales</taxon>
        <taxon>Lysobacteraceae</taxon>
        <taxon>Xanthomonas</taxon>
    </lineage>
</organism>
<dbReference type="RefSeq" id="WP_152527273.1">
    <property type="nucleotide sequence ID" value="NZ_CAWLZN010000001.1"/>
</dbReference>